<dbReference type="InterPro" id="IPR036537">
    <property type="entry name" value="Adaptor_Cbl_N_dom_sf"/>
</dbReference>
<dbReference type="CDD" id="cd21037">
    <property type="entry name" value="MLKL_NTD"/>
    <property type="match status" value="1"/>
</dbReference>
<dbReference type="SUPFAM" id="SSF81901">
    <property type="entry name" value="HCP-like"/>
    <property type="match status" value="1"/>
</dbReference>
<dbReference type="AlphaFoldDB" id="A0A9W4SK05"/>
<keyword evidence="1" id="KW-0547">Nucleotide-binding</keyword>
<name>A0A9W4SK05_9GLOM</name>
<keyword evidence="6" id="KW-1185">Reference proteome</keyword>
<dbReference type="Gene3D" id="1.20.930.20">
    <property type="entry name" value="Adaptor protein Cbl, N-terminal domain"/>
    <property type="match status" value="1"/>
</dbReference>
<gene>
    <name evidence="5" type="ORF">FWILDA_LOCUS4243</name>
</gene>
<evidence type="ECO:0000256" key="3">
    <source>
        <dbReference type="SAM" id="MobiDB-lite"/>
    </source>
</evidence>
<feature type="region of interest" description="Disordered" evidence="3">
    <location>
        <begin position="537"/>
        <end position="559"/>
    </location>
</feature>
<dbReference type="Gene3D" id="1.10.510.10">
    <property type="entry name" value="Transferase(Phosphotransferase) domain 1"/>
    <property type="match status" value="1"/>
</dbReference>
<evidence type="ECO:0000313" key="6">
    <source>
        <dbReference type="Proteomes" id="UP001153678"/>
    </source>
</evidence>
<dbReference type="InterPro" id="IPR011009">
    <property type="entry name" value="Kinase-like_dom_sf"/>
</dbReference>
<dbReference type="EMBL" id="CAMKVN010000620">
    <property type="protein sequence ID" value="CAI2169761.1"/>
    <property type="molecule type" value="Genomic_DNA"/>
</dbReference>
<evidence type="ECO:0000259" key="4">
    <source>
        <dbReference type="PROSITE" id="PS50011"/>
    </source>
</evidence>
<reference evidence="5" key="1">
    <citation type="submission" date="2022-08" db="EMBL/GenBank/DDBJ databases">
        <authorList>
            <person name="Kallberg Y."/>
            <person name="Tangrot J."/>
            <person name="Rosling A."/>
        </authorList>
    </citation>
    <scope>NUCLEOTIDE SEQUENCE</scope>
    <source>
        <strain evidence="5">Wild A</strain>
    </source>
</reference>
<dbReference type="InterPro" id="IPR059179">
    <property type="entry name" value="MLKL-like_MCAfunc"/>
</dbReference>
<dbReference type="InterPro" id="IPR006597">
    <property type="entry name" value="Sel1-like"/>
</dbReference>
<dbReference type="OrthoDB" id="2324408at2759"/>
<protein>
    <submittedName>
        <fullName evidence="5">1881_t:CDS:1</fullName>
    </submittedName>
</protein>
<feature type="compositionally biased region" description="Polar residues" evidence="3">
    <location>
        <begin position="537"/>
        <end position="554"/>
    </location>
</feature>
<feature type="domain" description="Protein kinase" evidence="4">
    <location>
        <begin position="230"/>
        <end position="531"/>
    </location>
</feature>
<dbReference type="SMART" id="SM00671">
    <property type="entry name" value="SEL1"/>
    <property type="match status" value="2"/>
</dbReference>
<dbReference type="SUPFAM" id="SSF56112">
    <property type="entry name" value="Protein kinase-like (PK-like)"/>
    <property type="match status" value="1"/>
</dbReference>
<dbReference type="Gene3D" id="1.25.40.10">
    <property type="entry name" value="Tetratricopeptide repeat domain"/>
    <property type="match status" value="1"/>
</dbReference>
<dbReference type="InterPro" id="IPR000719">
    <property type="entry name" value="Prot_kinase_dom"/>
</dbReference>
<evidence type="ECO:0000313" key="5">
    <source>
        <dbReference type="EMBL" id="CAI2169761.1"/>
    </source>
</evidence>
<dbReference type="PANTHER" id="PTHR44329">
    <property type="entry name" value="SERINE/THREONINE-PROTEIN KINASE TNNI3K-RELATED"/>
    <property type="match status" value="1"/>
</dbReference>
<organism evidence="5 6">
    <name type="scientific">Funneliformis geosporum</name>
    <dbReference type="NCBI Taxonomy" id="1117311"/>
    <lineage>
        <taxon>Eukaryota</taxon>
        <taxon>Fungi</taxon>
        <taxon>Fungi incertae sedis</taxon>
        <taxon>Mucoromycota</taxon>
        <taxon>Glomeromycotina</taxon>
        <taxon>Glomeromycetes</taxon>
        <taxon>Glomerales</taxon>
        <taxon>Glomeraceae</taxon>
        <taxon>Funneliformis</taxon>
    </lineage>
</organism>
<dbReference type="PANTHER" id="PTHR44329:SF298">
    <property type="entry name" value="MIXED LINEAGE KINASE DOMAIN-LIKE PROTEIN"/>
    <property type="match status" value="1"/>
</dbReference>
<evidence type="ECO:0000256" key="1">
    <source>
        <dbReference type="ARBA" id="ARBA00022741"/>
    </source>
</evidence>
<dbReference type="Pfam" id="PF07714">
    <property type="entry name" value="PK_Tyr_Ser-Thr"/>
    <property type="match status" value="1"/>
</dbReference>
<dbReference type="GO" id="GO:0007166">
    <property type="term" value="P:cell surface receptor signaling pathway"/>
    <property type="evidence" value="ECO:0007669"/>
    <property type="project" value="InterPro"/>
</dbReference>
<proteinExistence type="predicted"/>
<dbReference type="GO" id="GO:0097527">
    <property type="term" value="P:necroptotic signaling pathway"/>
    <property type="evidence" value="ECO:0007669"/>
    <property type="project" value="TreeGrafter"/>
</dbReference>
<dbReference type="Proteomes" id="UP001153678">
    <property type="component" value="Unassembled WGS sequence"/>
</dbReference>
<dbReference type="GO" id="GO:0005524">
    <property type="term" value="F:ATP binding"/>
    <property type="evidence" value="ECO:0007669"/>
    <property type="project" value="UniProtKB-KW"/>
</dbReference>
<sequence>MNPQIDNGITNELNKMNLDNERTTDDCESTKELTSHGSNVCTIIKGAHCIVRSFEEFNPLINTFLSLGNEIITLYEKAEHNKKLCSILLKRVNCAYAAVKDLNIRKTENTQFFFKNENLKIFEDFIKCIREIKNFIEDISHLNKLRRFFYTGGINDTFQKLTKEFDGYMNSLNFSFIVESRDEFATMKDDVNQIKDILICVYGVSDDRQSQQNFLTGMDRVVGKNKNFQKQQDKNLNPSEFKDLEENEPLLDGSQYKRTNICPSKKIEKRTLIKDSTDVSFKEFSIKTSPSETNNEQTQGKTQIEIRRQINILKELKNSDHIIRFFGVAQENSKFYLVTEWMDHGNLYEYYTKFGENMNWETKIRFALDICRGVAYLHECEILHHDIQSTNILVSQYHKVRIANFGLSKKFSDATRSISHNLENIRYMAPEKLLYDKNNKDNKTKKVDYDTRCEIYSVGALLWEIAELKKPHSDLDKSEILNKVRKRMRENYYEPLSKDVPFEWKNMVSTAMEYERDWRIKISLICRKLYKLKEKYSGTSRPHSGSISSENEVPTPSEDYKENLSAINNQIATTVSSSITINILATVDDAIREHKSNNGNKLVAWNSFKYHSITNVEARYWVGYYYFYHGDDIHELQPISEKERIKYAIEIFKETADKGNSSAQLRYGMHLWKKENNYIEGFKYLEMSANSKDATAMFIVGKAYWNGINGIKQDKTLGAEYLKKAAFAAHPKAKELCNEYRIL</sequence>
<keyword evidence="2" id="KW-0067">ATP-binding</keyword>
<evidence type="ECO:0000256" key="2">
    <source>
        <dbReference type="ARBA" id="ARBA00022840"/>
    </source>
</evidence>
<dbReference type="InterPro" id="IPR011990">
    <property type="entry name" value="TPR-like_helical_dom_sf"/>
</dbReference>
<dbReference type="InterPro" id="IPR001245">
    <property type="entry name" value="Ser-Thr/Tyr_kinase_cat_dom"/>
</dbReference>
<comment type="caution">
    <text evidence="5">The sequence shown here is derived from an EMBL/GenBank/DDBJ whole genome shotgun (WGS) entry which is preliminary data.</text>
</comment>
<dbReference type="PROSITE" id="PS50011">
    <property type="entry name" value="PROTEIN_KINASE_DOM"/>
    <property type="match status" value="1"/>
</dbReference>
<accession>A0A9W4SK05</accession>
<dbReference type="InterPro" id="IPR051681">
    <property type="entry name" value="Ser/Thr_Kinases-Pseudokinases"/>
</dbReference>
<dbReference type="GO" id="GO:0004672">
    <property type="term" value="F:protein kinase activity"/>
    <property type="evidence" value="ECO:0007669"/>
    <property type="project" value="InterPro"/>
</dbReference>